<feature type="region of interest" description="Disordered" evidence="4">
    <location>
        <begin position="441"/>
        <end position="468"/>
    </location>
</feature>
<dbReference type="PROSITE" id="PS00678">
    <property type="entry name" value="WD_REPEATS_1"/>
    <property type="match status" value="1"/>
</dbReference>
<comment type="caution">
    <text evidence="5">The sequence shown here is derived from an EMBL/GenBank/DDBJ whole genome shotgun (WGS) entry which is preliminary data.</text>
</comment>
<dbReference type="PROSITE" id="PS50294">
    <property type="entry name" value="WD_REPEATS_REGION"/>
    <property type="match status" value="1"/>
</dbReference>
<dbReference type="InterPro" id="IPR045159">
    <property type="entry name" value="DCAF7-like"/>
</dbReference>
<dbReference type="PANTHER" id="PTHR19919">
    <property type="entry name" value="WD REPEAT CONTAINING PROTEIN"/>
    <property type="match status" value="1"/>
</dbReference>
<organism evidence="5 6">
    <name type="scientific">Mortierella alpina</name>
    <name type="common">Oleaginous fungus</name>
    <name type="synonym">Mortierella renispora</name>
    <dbReference type="NCBI Taxonomy" id="64518"/>
    <lineage>
        <taxon>Eukaryota</taxon>
        <taxon>Fungi</taxon>
        <taxon>Fungi incertae sedis</taxon>
        <taxon>Mucoromycota</taxon>
        <taxon>Mortierellomycotina</taxon>
        <taxon>Mortierellomycetes</taxon>
        <taxon>Mortierellales</taxon>
        <taxon>Mortierellaceae</taxon>
        <taxon>Mortierella</taxon>
    </lineage>
</organism>
<dbReference type="Proteomes" id="UP000717515">
    <property type="component" value="Unassembled WGS sequence"/>
</dbReference>
<sequence length="511" mass="55966">MSVSWLCSTECLHSSFFSFSVLILARHTHTHTYTYRYYSHTHTHTHTSSTIPIPHHTPRASSRQQARMASPQSSAPPLSFGQGYAHTSSSPSAASAPSSRQARKEILNYSAPWPVYGLDWSNQPTEREALRLAVGSFIEDGSNKIQIITLPEFTAGLGNDDDFNPNSMSDWVPIAQTNQQQYPVTKIKWEPYKSGHRSFDLLATTGDYLRLWELREDTEQVDGSSKIGASKGTGLPQQLCKRVTLANSKANFCAPLTSFDWNTYDPALIVTSSIDTTCTVWNVETQQAKTQLIAHDKEVYDVTFAGNNADIFASVGADGSVRMFDLRALEHSTIIYETSSSSPSIPGNSTLQSGVQPAVPLLRLSFNKLDANYLSTFHADSSSVQILDIRVPGVPVTELRGHKGAVNCMAWSPIGSTEIATGSDDHQVFIWEVSQARHDRGEDLEARHQHLKSSSTGAASKSPNPAASTRVLHEPFRAANVGGEVNQVSWSSASPDWVAVGFGRTVQALRL</sequence>
<evidence type="ECO:0000313" key="5">
    <source>
        <dbReference type="EMBL" id="KAG9320949.1"/>
    </source>
</evidence>
<dbReference type="InterPro" id="IPR036322">
    <property type="entry name" value="WD40_repeat_dom_sf"/>
</dbReference>
<dbReference type="SMART" id="SM00320">
    <property type="entry name" value="WD40"/>
    <property type="match status" value="3"/>
</dbReference>
<gene>
    <name evidence="5" type="ORF">KVV02_007697</name>
</gene>
<keyword evidence="1 3" id="KW-0853">WD repeat</keyword>
<evidence type="ECO:0000256" key="3">
    <source>
        <dbReference type="PROSITE-ProRule" id="PRU00221"/>
    </source>
</evidence>
<reference evidence="5" key="1">
    <citation type="submission" date="2021-07" db="EMBL/GenBank/DDBJ databases">
        <title>Draft genome of Mortierella alpina, strain LL118, isolated from an aspen leaf litter sample.</title>
        <authorList>
            <person name="Yang S."/>
            <person name="Vinatzer B.A."/>
        </authorList>
    </citation>
    <scope>NUCLEOTIDE SEQUENCE</scope>
    <source>
        <strain evidence="5">LL118</strain>
    </source>
</reference>
<evidence type="ECO:0000313" key="6">
    <source>
        <dbReference type="Proteomes" id="UP000717515"/>
    </source>
</evidence>
<feature type="repeat" description="WD" evidence="3">
    <location>
        <begin position="292"/>
        <end position="334"/>
    </location>
</feature>
<dbReference type="Gene3D" id="2.130.10.10">
    <property type="entry name" value="YVTN repeat-like/Quinoprotein amine dehydrogenase"/>
    <property type="match status" value="2"/>
</dbReference>
<evidence type="ECO:0000256" key="4">
    <source>
        <dbReference type="SAM" id="MobiDB-lite"/>
    </source>
</evidence>
<dbReference type="Pfam" id="PF00400">
    <property type="entry name" value="WD40"/>
    <property type="match status" value="2"/>
</dbReference>
<keyword evidence="2" id="KW-0677">Repeat</keyword>
<dbReference type="AlphaFoldDB" id="A0A9P8CWE8"/>
<dbReference type="PROSITE" id="PS50082">
    <property type="entry name" value="WD_REPEATS_2"/>
    <property type="match status" value="2"/>
</dbReference>
<feature type="compositionally biased region" description="Low complexity" evidence="4">
    <location>
        <begin position="88"/>
        <end position="99"/>
    </location>
</feature>
<feature type="compositionally biased region" description="Polar residues" evidence="4">
    <location>
        <begin position="59"/>
        <end position="76"/>
    </location>
</feature>
<proteinExistence type="predicted"/>
<feature type="repeat" description="WD" evidence="3">
    <location>
        <begin position="399"/>
        <end position="441"/>
    </location>
</feature>
<dbReference type="EMBL" id="JAIFTL010000244">
    <property type="protein sequence ID" value="KAG9320949.1"/>
    <property type="molecule type" value="Genomic_DNA"/>
</dbReference>
<dbReference type="InterPro" id="IPR015943">
    <property type="entry name" value="WD40/YVTN_repeat-like_dom_sf"/>
</dbReference>
<dbReference type="SUPFAM" id="SSF50978">
    <property type="entry name" value="WD40 repeat-like"/>
    <property type="match status" value="1"/>
</dbReference>
<evidence type="ECO:0008006" key="7">
    <source>
        <dbReference type="Google" id="ProtNLM"/>
    </source>
</evidence>
<evidence type="ECO:0000256" key="2">
    <source>
        <dbReference type="ARBA" id="ARBA00022737"/>
    </source>
</evidence>
<dbReference type="InterPro" id="IPR001680">
    <property type="entry name" value="WD40_rpt"/>
</dbReference>
<dbReference type="InterPro" id="IPR019775">
    <property type="entry name" value="WD40_repeat_CS"/>
</dbReference>
<feature type="compositionally biased region" description="Polar residues" evidence="4">
    <location>
        <begin position="452"/>
        <end position="467"/>
    </location>
</feature>
<protein>
    <recommendedName>
        <fullName evidence="7">WD40 repeat-like protein</fullName>
    </recommendedName>
</protein>
<name>A0A9P8CWE8_MORAP</name>
<evidence type="ECO:0000256" key="1">
    <source>
        <dbReference type="ARBA" id="ARBA00022574"/>
    </source>
</evidence>
<accession>A0A9P8CWE8</accession>
<feature type="region of interest" description="Disordered" evidence="4">
    <location>
        <begin position="46"/>
        <end position="99"/>
    </location>
</feature>